<proteinExistence type="predicted"/>
<dbReference type="EMBL" id="HG994589">
    <property type="protein sequence ID" value="CAF2797159.1"/>
    <property type="molecule type" value="Genomic_DNA"/>
</dbReference>
<gene>
    <name evidence="1" type="ORF">LSAA_2572</name>
</gene>
<evidence type="ECO:0000313" key="1">
    <source>
        <dbReference type="EMBL" id="CAF2797159.1"/>
    </source>
</evidence>
<dbReference type="Proteomes" id="UP000675881">
    <property type="component" value="Chromosome 10"/>
</dbReference>
<organism evidence="1 2">
    <name type="scientific">Lepeophtheirus salmonis</name>
    <name type="common">Salmon louse</name>
    <name type="synonym">Caligus salmonis</name>
    <dbReference type="NCBI Taxonomy" id="72036"/>
    <lineage>
        <taxon>Eukaryota</taxon>
        <taxon>Metazoa</taxon>
        <taxon>Ecdysozoa</taxon>
        <taxon>Arthropoda</taxon>
        <taxon>Crustacea</taxon>
        <taxon>Multicrustacea</taxon>
        <taxon>Hexanauplia</taxon>
        <taxon>Copepoda</taxon>
        <taxon>Siphonostomatoida</taxon>
        <taxon>Caligidae</taxon>
        <taxon>Lepeophtheirus</taxon>
    </lineage>
</organism>
<protein>
    <submittedName>
        <fullName evidence="1">(salmon louse) hypothetical protein</fullName>
    </submittedName>
</protein>
<name>A0A7R8H0T4_LEPSM</name>
<keyword evidence="2" id="KW-1185">Reference proteome</keyword>
<dbReference type="AlphaFoldDB" id="A0A7R8H0T4"/>
<sequence length="533" mass="61023">MSEVFELSSTEPKVSEIIVLPIILQLDSVEETSKLQDVTEFDQGNSQCSPHHRPFLADIDSCLPDSNTNNFYAEDSSLERYSKYPSPNQTQVPFDCLNELFKGAVSPPEGSPCYYHHNSVSFINMNKTLKKYKELPSKKLKDLNCGTCLKTFDTQRDFTSHKSRKGFCKPPRGNSPLQTRRIESCESTEELESSLKNQMIGSTMYDKRWVLNLVFHIGSNKDLDINEFYSDLTSLSEMSVDTDVSEYLFVSGSLEILWSQINNYEDVHIKELISLILVNCGSNDKIISQLVSMDQYFMVPFYLVESDSAPLLINIFRYLRLLVNKLLILVDGNDESNPNNRISDMEQILSEDMFQQQLCFIYSSSTNNQLLLRSGVFLLSLTELFCEISREDSLEGIFSHKNFIFSFYEALKQSVSKKNQDTTFVYIELIGHYINSENVETIAQELCSTLYEVLQNYAHDDIHVLSTDDLDMLGTLLKICATCWNHIAHEESYSSLLKLSKELDAFSCDKHVALKENIRKCLNTFAYKFSCPL</sequence>
<evidence type="ECO:0000313" key="2">
    <source>
        <dbReference type="Proteomes" id="UP000675881"/>
    </source>
</evidence>
<accession>A0A7R8H0T4</accession>
<reference evidence="1" key="1">
    <citation type="submission" date="2021-02" db="EMBL/GenBank/DDBJ databases">
        <authorList>
            <person name="Bekaert M."/>
        </authorList>
    </citation>
    <scope>NUCLEOTIDE SEQUENCE</scope>
    <source>
        <strain evidence="1">IoA-00</strain>
    </source>
</reference>